<sequence>MSAIQRLYTGALVFTAGQSTFKRASSIPLQISKVLNPVSGPESILHETRSAPRLGRNVLTSANVRGNLTQPSLLGLL</sequence>
<comment type="caution">
    <text evidence="1">The sequence shown here is derived from an EMBL/GenBank/DDBJ whole genome shotgun (WGS) entry which is preliminary data.</text>
</comment>
<organism evidence="1 2">
    <name type="scientific">Elysia marginata</name>
    <dbReference type="NCBI Taxonomy" id="1093978"/>
    <lineage>
        <taxon>Eukaryota</taxon>
        <taxon>Metazoa</taxon>
        <taxon>Spiralia</taxon>
        <taxon>Lophotrochozoa</taxon>
        <taxon>Mollusca</taxon>
        <taxon>Gastropoda</taxon>
        <taxon>Heterobranchia</taxon>
        <taxon>Euthyneura</taxon>
        <taxon>Panpulmonata</taxon>
        <taxon>Sacoglossa</taxon>
        <taxon>Placobranchoidea</taxon>
        <taxon>Plakobranchidae</taxon>
        <taxon>Elysia</taxon>
    </lineage>
</organism>
<dbReference type="Proteomes" id="UP000762676">
    <property type="component" value="Unassembled WGS sequence"/>
</dbReference>
<dbReference type="AlphaFoldDB" id="A0AAV4I7I0"/>
<gene>
    <name evidence="1" type="ORF">ElyMa_004693100</name>
</gene>
<name>A0AAV4I7I0_9GAST</name>
<protein>
    <submittedName>
        <fullName evidence="1">Uncharacterized protein</fullName>
    </submittedName>
</protein>
<proteinExistence type="predicted"/>
<reference evidence="1 2" key="1">
    <citation type="journal article" date="2021" name="Elife">
        <title>Chloroplast acquisition without the gene transfer in kleptoplastic sea slugs, Plakobranchus ocellatus.</title>
        <authorList>
            <person name="Maeda T."/>
            <person name="Takahashi S."/>
            <person name="Yoshida T."/>
            <person name="Shimamura S."/>
            <person name="Takaki Y."/>
            <person name="Nagai Y."/>
            <person name="Toyoda A."/>
            <person name="Suzuki Y."/>
            <person name="Arimoto A."/>
            <person name="Ishii H."/>
            <person name="Satoh N."/>
            <person name="Nishiyama T."/>
            <person name="Hasebe M."/>
            <person name="Maruyama T."/>
            <person name="Minagawa J."/>
            <person name="Obokata J."/>
            <person name="Shigenobu S."/>
        </authorList>
    </citation>
    <scope>NUCLEOTIDE SEQUENCE [LARGE SCALE GENOMIC DNA]</scope>
</reference>
<keyword evidence="2" id="KW-1185">Reference proteome</keyword>
<dbReference type="EMBL" id="BMAT01009408">
    <property type="protein sequence ID" value="GFS05875.1"/>
    <property type="molecule type" value="Genomic_DNA"/>
</dbReference>
<evidence type="ECO:0000313" key="2">
    <source>
        <dbReference type="Proteomes" id="UP000762676"/>
    </source>
</evidence>
<accession>A0AAV4I7I0</accession>
<evidence type="ECO:0000313" key="1">
    <source>
        <dbReference type="EMBL" id="GFS05875.1"/>
    </source>
</evidence>